<evidence type="ECO:0000313" key="1">
    <source>
        <dbReference type="EMBL" id="KAK3670448.1"/>
    </source>
</evidence>
<keyword evidence="2" id="KW-1185">Reference proteome</keyword>
<reference evidence="1" key="1">
    <citation type="submission" date="2023-07" db="EMBL/GenBank/DDBJ databases">
        <title>Black Yeasts Isolated from many extreme environments.</title>
        <authorList>
            <person name="Coleine C."/>
            <person name="Stajich J.E."/>
            <person name="Selbmann L."/>
        </authorList>
    </citation>
    <scope>NUCLEOTIDE SEQUENCE</scope>
    <source>
        <strain evidence="1">CCFEE 5485</strain>
    </source>
</reference>
<sequence>MPITQFHRSNHVLHIKDAKLFDWLACIEEHIVSYENFFQVSGMSDSLITGHHCAYNFENLWQKPAHDGLEPIGTIEFRQHAGTLNSKAICVWVMLTTQIVKFCTDVSAPDFLRLLISSVSPRMTLPNLLALVCKDRETKQYYTDMISDSIDDIGKFSRSKKASQQPKSLWSGVFQKASLVQLEHVNGTIVAKDSCMKARFAQISKYKREGKYGTLPSFVMPSRVADDLILSFEKRCRKSLELCLAEDREESETHELAAALQFVASVYGADLTEERYLAKLAQY</sequence>
<organism evidence="1 2">
    <name type="scientific">Recurvomyces mirabilis</name>
    <dbReference type="NCBI Taxonomy" id="574656"/>
    <lineage>
        <taxon>Eukaryota</taxon>
        <taxon>Fungi</taxon>
        <taxon>Dikarya</taxon>
        <taxon>Ascomycota</taxon>
        <taxon>Pezizomycotina</taxon>
        <taxon>Dothideomycetes</taxon>
        <taxon>Dothideomycetidae</taxon>
        <taxon>Mycosphaerellales</taxon>
        <taxon>Teratosphaeriaceae</taxon>
        <taxon>Recurvomyces</taxon>
    </lineage>
</organism>
<dbReference type="PANTHER" id="PTHR36847">
    <property type="entry name" value="AMIDOLIGASE ENZYME"/>
    <property type="match status" value="1"/>
</dbReference>
<dbReference type="AlphaFoldDB" id="A0AAE0WII6"/>
<gene>
    <name evidence="1" type="ORF">LTR78_009689</name>
</gene>
<comment type="caution">
    <text evidence="1">The sequence shown here is derived from an EMBL/GenBank/DDBJ whole genome shotgun (WGS) entry which is preliminary data.</text>
</comment>
<proteinExistence type="predicted"/>
<dbReference type="PANTHER" id="PTHR36847:SF1">
    <property type="entry name" value="AMIDOLIGASE ENZYME"/>
    <property type="match status" value="1"/>
</dbReference>
<evidence type="ECO:0000313" key="2">
    <source>
        <dbReference type="Proteomes" id="UP001274830"/>
    </source>
</evidence>
<protein>
    <submittedName>
        <fullName evidence="1">Uncharacterized protein</fullName>
    </submittedName>
</protein>
<accession>A0AAE0WII6</accession>
<name>A0AAE0WII6_9PEZI</name>
<dbReference type="EMBL" id="JAUTXT010000056">
    <property type="protein sequence ID" value="KAK3670448.1"/>
    <property type="molecule type" value="Genomic_DNA"/>
</dbReference>
<dbReference type="Proteomes" id="UP001274830">
    <property type="component" value="Unassembled WGS sequence"/>
</dbReference>